<gene>
    <name evidence="2" type="ORF">BLA29_012841</name>
</gene>
<keyword evidence="3" id="KW-1185">Reference proteome</keyword>
<organism evidence="2 3">
    <name type="scientific">Euroglyphus maynei</name>
    <name type="common">Mayne's house dust mite</name>
    <dbReference type="NCBI Taxonomy" id="6958"/>
    <lineage>
        <taxon>Eukaryota</taxon>
        <taxon>Metazoa</taxon>
        <taxon>Ecdysozoa</taxon>
        <taxon>Arthropoda</taxon>
        <taxon>Chelicerata</taxon>
        <taxon>Arachnida</taxon>
        <taxon>Acari</taxon>
        <taxon>Acariformes</taxon>
        <taxon>Sarcoptiformes</taxon>
        <taxon>Astigmata</taxon>
        <taxon>Psoroptidia</taxon>
        <taxon>Analgoidea</taxon>
        <taxon>Pyroglyphidae</taxon>
        <taxon>Pyroglyphinae</taxon>
        <taxon>Euroglyphus</taxon>
    </lineage>
</organism>
<evidence type="ECO:0000256" key="1">
    <source>
        <dbReference type="SAM" id="MobiDB-lite"/>
    </source>
</evidence>
<feature type="compositionally biased region" description="Polar residues" evidence="1">
    <location>
        <begin position="132"/>
        <end position="141"/>
    </location>
</feature>
<sequence>TTNNKIISKENKTNIVKKPTTEINNKKQSEDSPKQAAKSDLVDETPIKVAAQKKLWESAHNQQPESNNNVQNKKPVKVKTQPQVTQPIVKPSPTESQPQQQQQQAAVIKTPNKGPARSNKLGTWEKCPVSTPAASTVTNSKAEIASPEQKKKITIKKKDVNNNIINCN</sequence>
<protein>
    <submittedName>
        <fullName evidence="2">Uncharacterized protein</fullName>
    </submittedName>
</protein>
<feature type="region of interest" description="Disordered" evidence="1">
    <location>
        <begin position="1"/>
        <end position="149"/>
    </location>
</feature>
<dbReference type="Proteomes" id="UP000194236">
    <property type="component" value="Unassembled WGS sequence"/>
</dbReference>
<accession>A0A1Y3BQ43</accession>
<feature type="compositionally biased region" description="Low complexity" evidence="1">
    <location>
        <begin position="67"/>
        <end position="87"/>
    </location>
</feature>
<proteinExistence type="predicted"/>
<feature type="non-terminal residue" evidence="2">
    <location>
        <position position="168"/>
    </location>
</feature>
<comment type="caution">
    <text evidence="2">The sequence shown here is derived from an EMBL/GenBank/DDBJ whole genome shotgun (WGS) entry which is preliminary data.</text>
</comment>
<evidence type="ECO:0000313" key="2">
    <source>
        <dbReference type="EMBL" id="OTF81726.1"/>
    </source>
</evidence>
<name>A0A1Y3BQ43_EURMA</name>
<feature type="compositionally biased region" description="Basic and acidic residues" evidence="1">
    <location>
        <begin position="24"/>
        <end position="33"/>
    </location>
</feature>
<feature type="non-terminal residue" evidence="2">
    <location>
        <position position="1"/>
    </location>
</feature>
<dbReference type="EMBL" id="MUJZ01012075">
    <property type="protein sequence ID" value="OTF81726.1"/>
    <property type="molecule type" value="Genomic_DNA"/>
</dbReference>
<evidence type="ECO:0000313" key="3">
    <source>
        <dbReference type="Proteomes" id="UP000194236"/>
    </source>
</evidence>
<dbReference type="AlphaFoldDB" id="A0A1Y3BQ43"/>
<reference evidence="2 3" key="1">
    <citation type="submission" date="2017-03" db="EMBL/GenBank/DDBJ databases">
        <title>Genome Survey of Euroglyphus maynei.</title>
        <authorList>
            <person name="Arlian L.G."/>
            <person name="Morgan M.S."/>
            <person name="Rider S.D."/>
        </authorList>
    </citation>
    <scope>NUCLEOTIDE SEQUENCE [LARGE SCALE GENOMIC DNA]</scope>
    <source>
        <strain evidence="2">Arlian Lab</strain>
        <tissue evidence="2">Whole body</tissue>
    </source>
</reference>